<dbReference type="PANTHER" id="PTHR43757:SF2">
    <property type="entry name" value="AMINOMETHYLTRANSFERASE, MITOCHONDRIAL"/>
    <property type="match status" value="1"/>
</dbReference>
<dbReference type="Gene3D" id="2.40.30.110">
    <property type="entry name" value="Aminomethyltransferase beta-barrel domains"/>
    <property type="match status" value="1"/>
</dbReference>
<dbReference type="Gene3D" id="4.10.1250.10">
    <property type="entry name" value="Aminomethyltransferase fragment"/>
    <property type="match status" value="1"/>
</dbReference>
<dbReference type="InterPro" id="IPR006223">
    <property type="entry name" value="GcvT"/>
</dbReference>
<dbReference type="EC" id="2.1.2.10" evidence="2 7"/>
<dbReference type="AlphaFoldDB" id="A0A919Q208"/>
<evidence type="ECO:0000313" key="11">
    <source>
        <dbReference type="EMBL" id="GIG54164.1"/>
    </source>
</evidence>
<comment type="function">
    <text evidence="7">The glycine cleavage system catalyzes the degradation of glycine.</text>
</comment>
<evidence type="ECO:0000259" key="10">
    <source>
        <dbReference type="Pfam" id="PF08669"/>
    </source>
</evidence>
<dbReference type="PANTHER" id="PTHR43757">
    <property type="entry name" value="AMINOMETHYLTRANSFERASE"/>
    <property type="match status" value="1"/>
</dbReference>
<dbReference type="InterPro" id="IPR022903">
    <property type="entry name" value="GcvT_bac"/>
</dbReference>
<dbReference type="SUPFAM" id="SSF103025">
    <property type="entry name" value="Folate-binding domain"/>
    <property type="match status" value="1"/>
</dbReference>
<dbReference type="GO" id="GO:0008483">
    <property type="term" value="F:transaminase activity"/>
    <property type="evidence" value="ECO:0007669"/>
    <property type="project" value="UniProtKB-KW"/>
</dbReference>
<reference evidence="11" key="1">
    <citation type="submission" date="2021-01" db="EMBL/GenBank/DDBJ databases">
        <title>Whole genome shotgun sequence of Demequina activiva NBRC 110675.</title>
        <authorList>
            <person name="Komaki H."/>
            <person name="Tamura T."/>
        </authorList>
    </citation>
    <scope>NUCLEOTIDE SEQUENCE</scope>
    <source>
        <strain evidence="11">NBRC 110675</strain>
    </source>
</reference>
<evidence type="ECO:0000259" key="9">
    <source>
        <dbReference type="Pfam" id="PF01571"/>
    </source>
</evidence>
<dbReference type="InterPro" id="IPR006222">
    <property type="entry name" value="GCVT_N"/>
</dbReference>
<dbReference type="InterPro" id="IPR028896">
    <property type="entry name" value="GcvT/YgfZ/DmdA"/>
</dbReference>
<name>A0A919Q208_9MICO</name>
<evidence type="ECO:0000256" key="3">
    <source>
        <dbReference type="ARBA" id="ARBA00022576"/>
    </source>
</evidence>
<protein>
    <recommendedName>
        <fullName evidence="2 7">Aminomethyltransferase</fullName>
        <ecNumber evidence="2 7">2.1.2.10</ecNumber>
    </recommendedName>
    <alternativeName>
        <fullName evidence="5 7">Glycine cleavage system T protein</fullName>
    </alternativeName>
</protein>
<dbReference type="EMBL" id="BONR01000001">
    <property type="protein sequence ID" value="GIG54164.1"/>
    <property type="molecule type" value="Genomic_DNA"/>
</dbReference>
<dbReference type="InterPro" id="IPR013977">
    <property type="entry name" value="GcvT_C"/>
</dbReference>
<dbReference type="Pfam" id="PF08669">
    <property type="entry name" value="GCV_T_C"/>
    <property type="match status" value="1"/>
</dbReference>
<dbReference type="SUPFAM" id="SSF101790">
    <property type="entry name" value="Aminomethyltransferase beta-barrel domain"/>
    <property type="match status" value="1"/>
</dbReference>
<comment type="catalytic activity">
    <reaction evidence="6 7">
        <text>N(6)-[(R)-S(8)-aminomethyldihydrolipoyl]-L-lysyl-[protein] + (6S)-5,6,7,8-tetrahydrofolate = N(6)-[(R)-dihydrolipoyl]-L-lysyl-[protein] + (6R)-5,10-methylene-5,6,7,8-tetrahydrofolate + NH4(+)</text>
        <dbReference type="Rhea" id="RHEA:16945"/>
        <dbReference type="Rhea" id="RHEA-COMP:10475"/>
        <dbReference type="Rhea" id="RHEA-COMP:10492"/>
        <dbReference type="ChEBI" id="CHEBI:15636"/>
        <dbReference type="ChEBI" id="CHEBI:28938"/>
        <dbReference type="ChEBI" id="CHEBI:57453"/>
        <dbReference type="ChEBI" id="CHEBI:83100"/>
        <dbReference type="ChEBI" id="CHEBI:83143"/>
        <dbReference type="EC" id="2.1.2.10"/>
    </reaction>
</comment>
<evidence type="ECO:0000256" key="2">
    <source>
        <dbReference type="ARBA" id="ARBA00012616"/>
    </source>
</evidence>
<dbReference type="Gene3D" id="3.30.1360.120">
    <property type="entry name" value="Probable tRNA modification gtpase trme, domain 1"/>
    <property type="match status" value="1"/>
</dbReference>
<dbReference type="InterPro" id="IPR027266">
    <property type="entry name" value="TrmE/GcvT-like"/>
</dbReference>
<feature type="domain" description="GCVT N-terminal" evidence="9">
    <location>
        <begin position="11"/>
        <end position="271"/>
    </location>
</feature>
<comment type="subunit">
    <text evidence="7">The glycine cleavage system is composed of four proteins: P, T, L and H.</text>
</comment>
<dbReference type="GO" id="GO:0005960">
    <property type="term" value="C:glycine cleavage complex"/>
    <property type="evidence" value="ECO:0007669"/>
    <property type="project" value="InterPro"/>
</dbReference>
<comment type="caution">
    <text evidence="11">The sequence shown here is derived from an EMBL/GenBank/DDBJ whole genome shotgun (WGS) entry which is preliminary data.</text>
</comment>
<feature type="binding site" evidence="8">
    <location>
        <position position="206"/>
    </location>
    <ligand>
        <name>substrate</name>
    </ligand>
</feature>
<feature type="domain" description="Aminomethyltransferase C-terminal" evidence="10">
    <location>
        <begin position="298"/>
        <end position="377"/>
    </location>
</feature>
<accession>A0A919Q208</accession>
<dbReference type="HAMAP" id="MF_00259">
    <property type="entry name" value="GcvT"/>
    <property type="match status" value="1"/>
</dbReference>
<evidence type="ECO:0000256" key="7">
    <source>
        <dbReference type="HAMAP-Rule" id="MF_00259"/>
    </source>
</evidence>
<keyword evidence="12" id="KW-1185">Reference proteome</keyword>
<evidence type="ECO:0000313" key="12">
    <source>
        <dbReference type="Proteomes" id="UP000652354"/>
    </source>
</evidence>
<dbReference type="Gene3D" id="3.30.70.1400">
    <property type="entry name" value="Aminomethyltransferase beta-barrel domains"/>
    <property type="match status" value="1"/>
</dbReference>
<evidence type="ECO:0000256" key="6">
    <source>
        <dbReference type="ARBA" id="ARBA00047665"/>
    </source>
</evidence>
<dbReference type="GO" id="GO:0005829">
    <property type="term" value="C:cytosol"/>
    <property type="evidence" value="ECO:0007669"/>
    <property type="project" value="TreeGrafter"/>
</dbReference>
<gene>
    <name evidence="7 11" type="primary">gcvT</name>
    <name evidence="11" type="ORF">Dac01nite_09160</name>
</gene>
<dbReference type="GO" id="GO:0004047">
    <property type="term" value="F:aminomethyltransferase activity"/>
    <property type="evidence" value="ECO:0007669"/>
    <property type="project" value="UniProtKB-UniRule"/>
</dbReference>
<evidence type="ECO:0000256" key="5">
    <source>
        <dbReference type="ARBA" id="ARBA00031395"/>
    </source>
</evidence>
<proteinExistence type="inferred from homology"/>
<dbReference type="FunFam" id="2.40.30.110:FF:000003">
    <property type="entry name" value="Aminomethyltransferase"/>
    <property type="match status" value="1"/>
</dbReference>
<dbReference type="Proteomes" id="UP000652354">
    <property type="component" value="Unassembled WGS sequence"/>
</dbReference>
<dbReference type="NCBIfam" id="NF001567">
    <property type="entry name" value="PRK00389.1"/>
    <property type="match status" value="1"/>
</dbReference>
<dbReference type="GO" id="GO:0019464">
    <property type="term" value="P:glycine decarboxylation via glycine cleavage system"/>
    <property type="evidence" value="ECO:0007669"/>
    <property type="project" value="UniProtKB-UniRule"/>
</dbReference>
<comment type="similarity">
    <text evidence="1 7">Belongs to the GcvT family.</text>
</comment>
<organism evidence="11 12">
    <name type="scientific">Demequina activiva</name>
    <dbReference type="NCBI Taxonomy" id="1582364"/>
    <lineage>
        <taxon>Bacteria</taxon>
        <taxon>Bacillati</taxon>
        <taxon>Actinomycetota</taxon>
        <taxon>Actinomycetes</taxon>
        <taxon>Micrococcales</taxon>
        <taxon>Demequinaceae</taxon>
        <taxon>Demequina</taxon>
    </lineage>
</organism>
<dbReference type="PIRSF" id="PIRSF006487">
    <property type="entry name" value="GcvT"/>
    <property type="match status" value="1"/>
</dbReference>
<evidence type="ECO:0000256" key="8">
    <source>
        <dbReference type="PIRSR" id="PIRSR006487-1"/>
    </source>
</evidence>
<evidence type="ECO:0000256" key="1">
    <source>
        <dbReference type="ARBA" id="ARBA00008609"/>
    </source>
</evidence>
<dbReference type="NCBIfam" id="TIGR00528">
    <property type="entry name" value="gcvT"/>
    <property type="match status" value="1"/>
</dbReference>
<sequence length="380" mass="40734">MVHVSTLESPLHREHMALGASMTEFAGWQMPLRYESDVAEHTAVRTAAGLFDLSHMGELMVRGADAAAALDTALVGHMSRMGLWRAKYTMICAEDGGVIDDLVVYRRDWDHFMVVANAANRETVAAELTRRFEAAGLDAWIEDETLSIALIAVQGPASASITAGMCDLGAEDIHALRYYAAANVLLTGGIHAFVARTGYTGEDGFELFVPAERAAEVWRLALAHGEEAGLVPCGLASRDSLRLEAGMPLYGHELSHDTNPFEAGLGRIVSWGVDGGPDRGDFVGREALASIRDEGVAKTLVGLVGDGRRAARTGYAVTDEDDNQVGIVTSGMPSPTLGRQIAMAYVPVPLSEPGTMVGVDVRGRHEQMQVVALPFYKRDA</sequence>
<keyword evidence="3 7" id="KW-0032">Aminotransferase</keyword>
<evidence type="ECO:0000256" key="4">
    <source>
        <dbReference type="ARBA" id="ARBA00022679"/>
    </source>
</evidence>
<keyword evidence="4 7" id="KW-0808">Transferase</keyword>
<dbReference type="InterPro" id="IPR029043">
    <property type="entry name" value="GcvT/YgfZ_C"/>
</dbReference>
<dbReference type="Pfam" id="PF01571">
    <property type="entry name" value="GCV_T"/>
    <property type="match status" value="1"/>
</dbReference>